<protein>
    <submittedName>
        <fullName evidence="1">HAD-IIIC family phosphatase</fullName>
    </submittedName>
</protein>
<dbReference type="AlphaFoldDB" id="A0A4R9GM38"/>
<dbReference type="NCBIfam" id="TIGR01686">
    <property type="entry name" value="FkbH"/>
    <property type="match status" value="1"/>
</dbReference>
<accession>A0A4R9GM38</accession>
<reference evidence="1" key="1">
    <citation type="journal article" date="2019" name="PLoS Negl. Trop. Dis.">
        <title>Revisiting the worldwide diversity of Leptospira species in the environment.</title>
        <authorList>
            <person name="Vincent A.T."/>
            <person name="Schiettekatte O."/>
            <person name="Bourhy P."/>
            <person name="Veyrier F.J."/>
            <person name="Picardeau M."/>
        </authorList>
    </citation>
    <scope>NUCLEOTIDE SEQUENCE [LARGE SCALE GENOMIC DNA]</scope>
    <source>
        <strain evidence="1">SCS5</strain>
    </source>
</reference>
<dbReference type="InterPro" id="IPR010033">
    <property type="entry name" value="HAD_SF_ppase_IIIC"/>
</dbReference>
<dbReference type="OrthoDB" id="323926at2"/>
<dbReference type="SUPFAM" id="SSF56784">
    <property type="entry name" value="HAD-like"/>
    <property type="match status" value="1"/>
</dbReference>
<dbReference type="InterPro" id="IPR010037">
    <property type="entry name" value="FkbH_domain"/>
</dbReference>
<dbReference type="Gene3D" id="3.40.50.1110">
    <property type="entry name" value="SGNH hydrolase"/>
    <property type="match status" value="1"/>
</dbReference>
<dbReference type="Gene3D" id="3.40.50.1000">
    <property type="entry name" value="HAD superfamily/HAD-like"/>
    <property type="match status" value="1"/>
</dbReference>
<dbReference type="InterPro" id="IPR036412">
    <property type="entry name" value="HAD-like_sf"/>
</dbReference>
<dbReference type="Proteomes" id="UP000297855">
    <property type="component" value="Unassembled WGS sequence"/>
</dbReference>
<dbReference type="RefSeq" id="WP_135813961.1">
    <property type="nucleotide sequence ID" value="NZ_RQEV01000012.1"/>
</dbReference>
<dbReference type="InterPro" id="IPR023214">
    <property type="entry name" value="HAD_sf"/>
</dbReference>
<name>A0A4R9GM38_9LEPT</name>
<gene>
    <name evidence="1" type="ORF">EHO61_12735</name>
</gene>
<keyword evidence="2" id="KW-1185">Reference proteome</keyword>
<dbReference type="GO" id="GO:0016788">
    <property type="term" value="F:hydrolase activity, acting on ester bonds"/>
    <property type="evidence" value="ECO:0007669"/>
    <property type="project" value="UniProtKB-ARBA"/>
</dbReference>
<dbReference type="EMBL" id="RQEV01000012">
    <property type="protein sequence ID" value="TGK17272.1"/>
    <property type="molecule type" value="Genomic_DNA"/>
</dbReference>
<evidence type="ECO:0000313" key="2">
    <source>
        <dbReference type="Proteomes" id="UP000297855"/>
    </source>
</evidence>
<sequence>MQHPKYSELLKINQQNFKPNEQVYESVVISNVVMGQFKDILEYHLRKNDINAVVQVGEYDNILQDAVKYAKLDCIFIFYEIANLLDQYLFSDPETLLPYDVLKGKIKGELSFLFENLRGSKLVFLNLFSTLPYTSHTLSPVFPGGLIEELNLFLRENAPPSFQLVGQDNIYAKIGLQEAFDLRFFLSSKAPFKNEYFHSYAELALPAISGSVGKIKKVLVLDCDNTLWKGIVGEDGIDGIKVYREIQSIIFRQIKKGVLVAIVSKNNPEDVRQVFEKHPDMILKTEHVVTWKVNWKDKATNILELAQELNLGTDSFVFVDDNEFEIQLVQSSVPGVTSIMAAKNYTDYVQSMLVLDSIFYKKNISKEDLDKASQYRTESLRQEAKGNFVDLADYLKSLELKIVSQEDAVPQINRIAQLTQKTNQFNLTTKRYTESEISNMMESPKWKVFSYQVTDRYGDYGLTCVSLIELKEKQGYIDSFLLSCRILGRNLEKKILEDIVLRLKDIGIDRIDARFIRTEKNSQTEDFYDQFNFVCQTAGNDSKDYSLLVENFPNLNLDYIEVVHA</sequence>
<dbReference type="NCBIfam" id="TIGR01681">
    <property type="entry name" value="HAD-SF-IIIC"/>
    <property type="match status" value="1"/>
</dbReference>
<evidence type="ECO:0000313" key="1">
    <source>
        <dbReference type="EMBL" id="TGK17272.1"/>
    </source>
</evidence>
<dbReference type="InterPro" id="IPR036514">
    <property type="entry name" value="SGNH_hydro_sf"/>
</dbReference>
<organism evidence="1 2">
    <name type="scientific">Leptospira fluminis</name>
    <dbReference type="NCBI Taxonomy" id="2484979"/>
    <lineage>
        <taxon>Bacteria</taxon>
        <taxon>Pseudomonadati</taxon>
        <taxon>Spirochaetota</taxon>
        <taxon>Spirochaetia</taxon>
        <taxon>Leptospirales</taxon>
        <taxon>Leptospiraceae</taxon>
        <taxon>Leptospira</taxon>
    </lineage>
</organism>
<comment type="caution">
    <text evidence="1">The sequence shown here is derived from an EMBL/GenBank/DDBJ whole genome shotgun (WGS) entry which is preliminary data.</text>
</comment>
<proteinExistence type="predicted"/>